<evidence type="ECO:0000313" key="4">
    <source>
        <dbReference type="Proteomes" id="UP000260642"/>
    </source>
</evidence>
<accession>A0A3E4EE77</accession>
<dbReference type="InterPro" id="IPR041494">
    <property type="entry name" value="PIN7"/>
</dbReference>
<dbReference type="EMBL" id="QSOB01000006">
    <property type="protein sequence ID" value="RGI69086.1"/>
    <property type="molecule type" value="Genomic_DNA"/>
</dbReference>
<dbReference type="Pfam" id="PF18475">
    <property type="entry name" value="PIN7"/>
    <property type="match status" value="1"/>
</dbReference>
<dbReference type="RefSeq" id="WP_117482154.1">
    <property type="nucleotide sequence ID" value="NZ_QSOB01000006.1"/>
</dbReference>
<evidence type="ECO:0000313" key="3">
    <source>
        <dbReference type="EMBL" id="RGI69086.1"/>
    </source>
</evidence>
<evidence type="ECO:0000259" key="2">
    <source>
        <dbReference type="Pfam" id="PF18475"/>
    </source>
</evidence>
<evidence type="ECO:0000256" key="1">
    <source>
        <dbReference type="SAM" id="MobiDB-lite"/>
    </source>
</evidence>
<feature type="compositionally biased region" description="Low complexity" evidence="1">
    <location>
        <begin position="191"/>
        <end position="206"/>
    </location>
</feature>
<sequence length="427" mass="48172">MVIIIRHFLVDSENVNDNWLMLFDMADEEDEIVVFYTKKSPHMSYMSVIRLMENNSINVRFEECYEGTNALDFQLVSYMGYLIGHNDSLSESTCEHASGNTEIQDNTKPYNDNSSATHIVANTADVSAASCADEYIIMSNDTGYDPAVRFWKDKGFAVRRFNVNFCKQAVQRRKNIKYQVVADIPSKEDNVNNNTNTNINTDTDTDTDAITAKSYNLNELIDGNHSSYTDSEPLGDELATNDDLPPSDKLMTNDDLTSTDEQTPHNGSGNGSNKNEADEAKSSTDSIDTSDISEVSALSEDFDHFEVDSFLNCMGKDNLLKLHETLVHVYGMKQGQTIYKTIKDKSYSFTPEKLTRKKKVERFTGIIFAHSDINDPGNFVDFLEKNKNKTKNLNGIRSAITKSYGETDGLKYYSLFKPYFKIISALK</sequence>
<dbReference type="AlphaFoldDB" id="A0A3E4EE77"/>
<gene>
    <name evidence="3" type="ORF">DXD95_05310</name>
</gene>
<comment type="caution">
    <text evidence="3">The sequence shown here is derived from an EMBL/GenBank/DDBJ whole genome shotgun (WGS) entry which is preliminary data.</text>
</comment>
<feature type="compositionally biased region" description="Polar residues" evidence="1">
    <location>
        <begin position="254"/>
        <end position="274"/>
    </location>
</feature>
<feature type="domain" description="PIN-like" evidence="2">
    <location>
        <begin position="9"/>
        <end position="86"/>
    </location>
</feature>
<proteinExistence type="predicted"/>
<organism evidence="3 4">
    <name type="scientific">Agathobacter rectalis</name>
    <dbReference type="NCBI Taxonomy" id="39491"/>
    <lineage>
        <taxon>Bacteria</taxon>
        <taxon>Bacillati</taxon>
        <taxon>Bacillota</taxon>
        <taxon>Clostridia</taxon>
        <taxon>Lachnospirales</taxon>
        <taxon>Lachnospiraceae</taxon>
        <taxon>Agathobacter</taxon>
    </lineage>
</organism>
<name>A0A3E4EE77_9FIRM</name>
<dbReference type="Proteomes" id="UP000260642">
    <property type="component" value="Unassembled WGS sequence"/>
</dbReference>
<reference evidence="3 4" key="1">
    <citation type="submission" date="2018-08" db="EMBL/GenBank/DDBJ databases">
        <title>A genome reference for cultivated species of the human gut microbiota.</title>
        <authorList>
            <person name="Zou Y."/>
            <person name="Xue W."/>
            <person name="Luo G."/>
        </authorList>
    </citation>
    <scope>NUCLEOTIDE SEQUENCE [LARGE SCALE GENOMIC DNA]</scope>
    <source>
        <strain evidence="3 4">TM10-3</strain>
    </source>
</reference>
<protein>
    <recommendedName>
        <fullName evidence="2">PIN-like domain-containing protein</fullName>
    </recommendedName>
</protein>
<feature type="region of interest" description="Disordered" evidence="1">
    <location>
        <begin position="187"/>
        <end position="206"/>
    </location>
</feature>
<feature type="region of interest" description="Disordered" evidence="1">
    <location>
        <begin position="221"/>
        <end position="291"/>
    </location>
</feature>